<name>A0A8S3PN17_MYTED</name>
<evidence type="ECO:0000259" key="1">
    <source>
        <dbReference type="PROSITE" id="PS50835"/>
    </source>
</evidence>
<dbReference type="GO" id="GO:0070062">
    <property type="term" value="C:extracellular exosome"/>
    <property type="evidence" value="ECO:0007669"/>
    <property type="project" value="TreeGrafter"/>
</dbReference>
<accession>A0A8S3PN17</accession>
<feature type="domain" description="Ig-like" evidence="1">
    <location>
        <begin position="126"/>
        <end position="220"/>
    </location>
</feature>
<evidence type="ECO:0000313" key="3">
    <source>
        <dbReference type="Proteomes" id="UP000683360"/>
    </source>
</evidence>
<feature type="domain" description="Ig-like" evidence="1">
    <location>
        <begin position="26"/>
        <end position="120"/>
    </location>
</feature>
<dbReference type="GO" id="GO:0055037">
    <property type="term" value="C:recycling endosome"/>
    <property type="evidence" value="ECO:0007669"/>
    <property type="project" value="TreeGrafter"/>
</dbReference>
<dbReference type="OrthoDB" id="6250964at2759"/>
<organism evidence="2 3">
    <name type="scientific">Mytilus edulis</name>
    <name type="common">Blue mussel</name>
    <dbReference type="NCBI Taxonomy" id="6550"/>
    <lineage>
        <taxon>Eukaryota</taxon>
        <taxon>Metazoa</taxon>
        <taxon>Spiralia</taxon>
        <taxon>Lophotrochozoa</taxon>
        <taxon>Mollusca</taxon>
        <taxon>Bivalvia</taxon>
        <taxon>Autobranchia</taxon>
        <taxon>Pteriomorphia</taxon>
        <taxon>Mytilida</taxon>
        <taxon>Mytiloidea</taxon>
        <taxon>Mytilidae</taxon>
        <taxon>Mytilinae</taxon>
        <taxon>Mytilus</taxon>
    </lineage>
</organism>
<dbReference type="GO" id="GO:0033691">
    <property type="term" value="F:sialic acid binding"/>
    <property type="evidence" value="ECO:0007669"/>
    <property type="project" value="TreeGrafter"/>
</dbReference>
<keyword evidence="3" id="KW-1185">Reference proteome</keyword>
<dbReference type="SMART" id="SM00408">
    <property type="entry name" value="IGc2"/>
    <property type="match status" value="3"/>
</dbReference>
<protein>
    <recommendedName>
        <fullName evidence="1">Ig-like domain-containing protein</fullName>
    </recommendedName>
</protein>
<dbReference type="GO" id="GO:0050859">
    <property type="term" value="P:negative regulation of B cell receptor signaling pathway"/>
    <property type="evidence" value="ECO:0007669"/>
    <property type="project" value="TreeGrafter"/>
</dbReference>
<proteinExistence type="predicted"/>
<comment type="caution">
    <text evidence="2">The sequence shown here is derived from an EMBL/GenBank/DDBJ whole genome shotgun (WGS) entry which is preliminary data.</text>
</comment>
<dbReference type="GO" id="GO:0009897">
    <property type="term" value="C:external side of plasma membrane"/>
    <property type="evidence" value="ECO:0007669"/>
    <property type="project" value="TreeGrafter"/>
</dbReference>
<dbReference type="InterPro" id="IPR007110">
    <property type="entry name" value="Ig-like_dom"/>
</dbReference>
<dbReference type="PROSITE" id="PS50835">
    <property type="entry name" value="IG_LIKE"/>
    <property type="match status" value="3"/>
</dbReference>
<dbReference type="SMART" id="SM00409">
    <property type="entry name" value="IG"/>
    <property type="match status" value="3"/>
</dbReference>
<dbReference type="GO" id="GO:0042609">
    <property type="term" value="F:CD4 receptor binding"/>
    <property type="evidence" value="ECO:0007669"/>
    <property type="project" value="TreeGrafter"/>
</dbReference>
<sequence length="324" mass="34918">MHRSVDKQCHIFLHELSFVFLPTGIPIVTNTNAEYNSTFGSIVTLECNISSSPNLNMVYWQKISNETVSNITSDSPGVYGSTVTNPSLTIQYVTTKDSGQYICYGQNIVGIGRSEPATLTILGGIPIVTNTNAEYNSTFGSIVTLECNISSSPNLNMVYWQKISNETVSNITSDSPGVYGSTVTNPSLTIQYVTTKDSGQYICYGQNIVGIGRSEPATLTILGGIPIVTNTNAEYNSTFGSIVTLECNISSSPNLNMVYWQKISNETVSNITSDSPGVYGSTVTNPSLTIQYVTTKDSGQYICYGQNIVGIGRSEPATLTILEV</sequence>
<dbReference type="SUPFAM" id="SSF48726">
    <property type="entry name" value="Immunoglobulin"/>
    <property type="match status" value="3"/>
</dbReference>
<evidence type="ECO:0000313" key="2">
    <source>
        <dbReference type="EMBL" id="CAG2184533.1"/>
    </source>
</evidence>
<dbReference type="GO" id="GO:0019903">
    <property type="term" value="F:protein phosphatase binding"/>
    <property type="evidence" value="ECO:0007669"/>
    <property type="project" value="TreeGrafter"/>
</dbReference>
<dbReference type="Proteomes" id="UP000683360">
    <property type="component" value="Unassembled WGS sequence"/>
</dbReference>
<gene>
    <name evidence="2" type="ORF">MEDL_178</name>
</gene>
<dbReference type="Pfam" id="PF13927">
    <property type="entry name" value="Ig_3"/>
    <property type="match status" value="3"/>
</dbReference>
<dbReference type="InterPro" id="IPR003599">
    <property type="entry name" value="Ig_sub"/>
</dbReference>
<dbReference type="InterPro" id="IPR013783">
    <property type="entry name" value="Ig-like_fold"/>
</dbReference>
<reference evidence="2" key="1">
    <citation type="submission" date="2021-03" db="EMBL/GenBank/DDBJ databases">
        <authorList>
            <person name="Bekaert M."/>
        </authorList>
    </citation>
    <scope>NUCLEOTIDE SEQUENCE</scope>
</reference>
<feature type="domain" description="Ig-like" evidence="1">
    <location>
        <begin position="226"/>
        <end position="320"/>
    </location>
</feature>
<dbReference type="PANTHER" id="PTHR46958">
    <property type="entry name" value="B-CELL RECEPTOR CD22"/>
    <property type="match status" value="1"/>
</dbReference>
<dbReference type="PANTHER" id="PTHR46958:SF1">
    <property type="entry name" value="B-CELL RECEPTOR CD22"/>
    <property type="match status" value="1"/>
</dbReference>
<dbReference type="EMBL" id="CAJPWZ010000007">
    <property type="protein sequence ID" value="CAG2184533.1"/>
    <property type="molecule type" value="Genomic_DNA"/>
</dbReference>
<dbReference type="AlphaFoldDB" id="A0A8S3PN17"/>
<dbReference type="Gene3D" id="2.60.40.10">
    <property type="entry name" value="Immunoglobulins"/>
    <property type="match status" value="3"/>
</dbReference>
<dbReference type="GO" id="GO:0005769">
    <property type="term" value="C:early endosome"/>
    <property type="evidence" value="ECO:0007669"/>
    <property type="project" value="TreeGrafter"/>
</dbReference>
<dbReference type="InterPro" id="IPR036179">
    <property type="entry name" value="Ig-like_dom_sf"/>
</dbReference>
<dbReference type="InterPro" id="IPR003598">
    <property type="entry name" value="Ig_sub2"/>
</dbReference>